<dbReference type="STRING" id="105984.A0A427XFL9"/>
<feature type="region of interest" description="Disordered" evidence="1">
    <location>
        <begin position="213"/>
        <end position="259"/>
    </location>
</feature>
<sequence>MKIDTGHWKDWEVYLIDEDGARLREAFPSNYSAFTDPSPQAEHKIEHTPPSSATTAGLVTFHVECKHGQAFKIGTSRLSPAAFDCRIDYTVDGRKVEGVAFLKDSQMVENGPQLDVETAAEMGKISVRLTAGICTPSERKRPPHTTPPAMSVIDERTKKALIGTVVGGELESAPAVHQDTYSMTYVHKHISRYKIVISYGTAGHLLASGVIEKNDPRQDSESDSESNDVKPKLKRRHSDDKPQRWSKRNKEVIDLTEDD</sequence>
<comment type="caution">
    <text evidence="2">The sequence shown here is derived from an EMBL/GenBank/DDBJ whole genome shotgun (WGS) entry which is preliminary data.</text>
</comment>
<dbReference type="EMBL" id="RSCE01000015">
    <property type="protein sequence ID" value="RSH77689.1"/>
    <property type="molecule type" value="Genomic_DNA"/>
</dbReference>
<dbReference type="GeneID" id="39587799"/>
<reference evidence="2 3" key="1">
    <citation type="submission" date="2018-11" db="EMBL/GenBank/DDBJ databases">
        <title>Genome sequence of Apiotrichum porosum DSM 27194.</title>
        <authorList>
            <person name="Aliyu H."/>
            <person name="Gorte O."/>
            <person name="Ochsenreither K."/>
        </authorList>
    </citation>
    <scope>NUCLEOTIDE SEQUENCE [LARGE SCALE GENOMIC DNA]</scope>
    <source>
        <strain evidence="2 3">DSM 27194</strain>
    </source>
</reference>
<accession>A0A427XFL9</accession>
<feature type="compositionally biased region" description="Basic and acidic residues" evidence="1">
    <location>
        <begin position="227"/>
        <end position="253"/>
    </location>
</feature>
<evidence type="ECO:0000256" key="1">
    <source>
        <dbReference type="SAM" id="MobiDB-lite"/>
    </source>
</evidence>
<proteinExistence type="predicted"/>
<organism evidence="2 3">
    <name type="scientific">Apiotrichum porosum</name>
    <dbReference type="NCBI Taxonomy" id="105984"/>
    <lineage>
        <taxon>Eukaryota</taxon>
        <taxon>Fungi</taxon>
        <taxon>Dikarya</taxon>
        <taxon>Basidiomycota</taxon>
        <taxon>Agaricomycotina</taxon>
        <taxon>Tremellomycetes</taxon>
        <taxon>Trichosporonales</taxon>
        <taxon>Trichosporonaceae</taxon>
        <taxon>Apiotrichum</taxon>
    </lineage>
</organism>
<dbReference type="Proteomes" id="UP000279236">
    <property type="component" value="Unassembled WGS sequence"/>
</dbReference>
<evidence type="ECO:0000313" key="2">
    <source>
        <dbReference type="EMBL" id="RSH77689.1"/>
    </source>
</evidence>
<evidence type="ECO:0000313" key="3">
    <source>
        <dbReference type="Proteomes" id="UP000279236"/>
    </source>
</evidence>
<keyword evidence="3" id="KW-1185">Reference proteome</keyword>
<gene>
    <name evidence="2" type="ORF">EHS24_003256</name>
</gene>
<dbReference type="AlphaFoldDB" id="A0A427XFL9"/>
<protein>
    <submittedName>
        <fullName evidence="2">Uncharacterized protein</fullName>
    </submittedName>
</protein>
<name>A0A427XFL9_9TREE</name>
<dbReference type="RefSeq" id="XP_028472836.1">
    <property type="nucleotide sequence ID" value="XM_028618948.1"/>
</dbReference>